<dbReference type="InterPro" id="IPR011009">
    <property type="entry name" value="Kinase-like_dom_sf"/>
</dbReference>
<reference evidence="3" key="1">
    <citation type="submission" date="2019-11" db="EMBL/GenBank/DDBJ databases">
        <authorList>
            <person name="Liu Y."/>
            <person name="Hou J."/>
            <person name="Li T.-Q."/>
            <person name="Guan C.-H."/>
            <person name="Wu X."/>
            <person name="Wu H.-Z."/>
            <person name="Ling F."/>
            <person name="Zhang R."/>
            <person name="Shi X.-G."/>
            <person name="Ren J.-P."/>
            <person name="Chen E.-F."/>
            <person name="Sun J.-M."/>
        </authorList>
    </citation>
    <scope>NUCLEOTIDE SEQUENCE</scope>
    <source>
        <strain evidence="3">Adult_tree_wgs_1</strain>
        <tissue evidence="3">Leaves</tissue>
    </source>
</reference>
<feature type="compositionally biased region" description="Polar residues" evidence="1">
    <location>
        <begin position="139"/>
        <end position="152"/>
    </location>
</feature>
<dbReference type="PANTHER" id="PTHR27006">
    <property type="entry name" value="PROMASTIGOTE SURFACE ANTIGEN PROTEIN PSA"/>
    <property type="match status" value="1"/>
</dbReference>
<feature type="region of interest" description="Disordered" evidence="1">
    <location>
        <begin position="119"/>
        <end position="159"/>
    </location>
</feature>
<dbReference type="SUPFAM" id="SSF56112">
    <property type="entry name" value="Protein kinase-like (PK-like)"/>
    <property type="match status" value="1"/>
</dbReference>
<protein>
    <recommendedName>
        <fullName evidence="2">Protein kinase domain-containing protein</fullName>
    </recommendedName>
</protein>
<feature type="compositionally biased region" description="Basic and acidic residues" evidence="1">
    <location>
        <begin position="126"/>
        <end position="138"/>
    </location>
</feature>
<comment type="caution">
    <text evidence="3">The sequence shown here is derived from an EMBL/GenBank/DDBJ whole genome shotgun (WGS) entry which is preliminary data.</text>
</comment>
<evidence type="ECO:0000313" key="3">
    <source>
        <dbReference type="EMBL" id="KAF7126685.1"/>
    </source>
</evidence>
<dbReference type="Pfam" id="PF07714">
    <property type="entry name" value="PK_Tyr_Ser-Thr"/>
    <property type="match status" value="1"/>
</dbReference>
<dbReference type="GO" id="GO:0005524">
    <property type="term" value="F:ATP binding"/>
    <property type="evidence" value="ECO:0007669"/>
    <property type="project" value="InterPro"/>
</dbReference>
<dbReference type="InterPro" id="IPR001245">
    <property type="entry name" value="Ser-Thr/Tyr_kinase_cat_dom"/>
</dbReference>
<dbReference type="PANTHER" id="PTHR27006:SF587">
    <property type="entry name" value="RECEPTOR-LIKE SERINE_THREONINE-PROTEIN KINASE"/>
    <property type="match status" value="1"/>
</dbReference>
<proteinExistence type="predicted"/>
<evidence type="ECO:0000259" key="2">
    <source>
        <dbReference type="PROSITE" id="PS50011"/>
    </source>
</evidence>
<keyword evidence="4" id="KW-1185">Reference proteome</keyword>
<dbReference type="Pfam" id="PF11883">
    <property type="entry name" value="DUF3403"/>
    <property type="match status" value="1"/>
</dbReference>
<dbReference type="PROSITE" id="PS50011">
    <property type="entry name" value="PROTEIN_KINASE_DOM"/>
    <property type="match status" value="1"/>
</dbReference>
<evidence type="ECO:0000256" key="1">
    <source>
        <dbReference type="SAM" id="MobiDB-lite"/>
    </source>
</evidence>
<feature type="domain" description="Protein kinase" evidence="2">
    <location>
        <begin position="1"/>
        <end position="116"/>
    </location>
</feature>
<organism evidence="3 4">
    <name type="scientific">Rhododendron simsii</name>
    <name type="common">Sims's rhododendron</name>
    <dbReference type="NCBI Taxonomy" id="118357"/>
    <lineage>
        <taxon>Eukaryota</taxon>
        <taxon>Viridiplantae</taxon>
        <taxon>Streptophyta</taxon>
        <taxon>Embryophyta</taxon>
        <taxon>Tracheophyta</taxon>
        <taxon>Spermatophyta</taxon>
        <taxon>Magnoliopsida</taxon>
        <taxon>eudicotyledons</taxon>
        <taxon>Gunneridae</taxon>
        <taxon>Pentapetalae</taxon>
        <taxon>asterids</taxon>
        <taxon>Ericales</taxon>
        <taxon>Ericaceae</taxon>
        <taxon>Ericoideae</taxon>
        <taxon>Rhodoreae</taxon>
        <taxon>Rhododendron</taxon>
    </lineage>
</organism>
<gene>
    <name evidence="3" type="ORF">RHSIM_Rhsim11G0023300</name>
</gene>
<sequence>MPPEYAIDGLFSTKSDVFSFGVIVLEIISGKKNRQFQHPDHDLNLLGHNYIEPFQAWNLWTKGKASELLDSLMEHSSPMSNVLRCIQIGLLCVQKCPKDRPSMSSVVLMLISESVMLPQPKQPGFHAERSSKETHDRSPAQTQSSSSINEVTMTHLEAR</sequence>
<dbReference type="Proteomes" id="UP000626092">
    <property type="component" value="Unassembled WGS sequence"/>
</dbReference>
<dbReference type="OrthoDB" id="4062651at2759"/>
<dbReference type="GO" id="GO:0004674">
    <property type="term" value="F:protein serine/threonine kinase activity"/>
    <property type="evidence" value="ECO:0007669"/>
    <property type="project" value="InterPro"/>
</dbReference>
<dbReference type="EMBL" id="WJXA01000011">
    <property type="protein sequence ID" value="KAF7126685.1"/>
    <property type="molecule type" value="Genomic_DNA"/>
</dbReference>
<dbReference type="AlphaFoldDB" id="A0A834LAV8"/>
<accession>A0A834LAV8</accession>
<name>A0A834LAV8_RHOSS</name>
<dbReference type="InterPro" id="IPR021820">
    <property type="entry name" value="S-locus_recpt_kinase_C"/>
</dbReference>
<dbReference type="Gene3D" id="1.10.510.10">
    <property type="entry name" value="Transferase(Phosphotransferase) domain 1"/>
    <property type="match status" value="1"/>
</dbReference>
<evidence type="ECO:0000313" key="4">
    <source>
        <dbReference type="Proteomes" id="UP000626092"/>
    </source>
</evidence>
<dbReference type="InterPro" id="IPR000719">
    <property type="entry name" value="Prot_kinase_dom"/>
</dbReference>